<dbReference type="FunFam" id="1.10.390.10:FF:000002">
    <property type="entry name" value="Aminopeptidase N"/>
    <property type="match status" value="1"/>
</dbReference>
<dbReference type="GO" id="GO:0008237">
    <property type="term" value="F:metallopeptidase activity"/>
    <property type="evidence" value="ECO:0007669"/>
    <property type="project" value="UniProtKB-KW"/>
</dbReference>
<dbReference type="Gene3D" id="2.60.40.1840">
    <property type="match status" value="1"/>
</dbReference>
<name>A0A2H9T3J9_9ZZZZ</name>
<dbReference type="Gene3D" id="3.30.2010.30">
    <property type="match status" value="1"/>
</dbReference>
<dbReference type="GO" id="GO:0008270">
    <property type="term" value="F:zinc ion binding"/>
    <property type="evidence" value="ECO:0007669"/>
    <property type="project" value="InterPro"/>
</dbReference>
<dbReference type="InterPro" id="IPR012779">
    <property type="entry name" value="Peptidase_M1_pepN"/>
</dbReference>
<comment type="similarity">
    <text evidence="2">Belongs to the peptidase M1 family.</text>
</comment>
<dbReference type="InterPro" id="IPR024601">
    <property type="entry name" value="Peptidase_M1_pepN_C"/>
</dbReference>
<dbReference type="InterPro" id="IPR001930">
    <property type="entry name" value="Peptidase_M1"/>
</dbReference>
<keyword evidence="3 13" id="KW-0031">Aminopeptidase</keyword>
<evidence type="ECO:0000256" key="5">
    <source>
        <dbReference type="ARBA" id="ARBA00022723"/>
    </source>
</evidence>
<dbReference type="Pfam" id="PF17900">
    <property type="entry name" value="Peptidase_M1_N"/>
    <property type="match status" value="1"/>
</dbReference>
<feature type="domain" description="Aminopeptidase N-like N-terminal" evidence="12">
    <location>
        <begin position="105"/>
        <end position="193"/>
    </location>
</feature>
<dbReference type="InterPro" id="IPR042097">
    <property type="entry name" value="Aminopeptidase_N-like_N_sf"/>
</dbReference>
<keyword evidence="5" id="KW-0479">Metal-binding</keyword>
<evidence type="ECO:0000256" key="8">
    <source>
        <dbReference type="ARBA" id="ARBA00023049"/>
    </source>
</evidence>
<evidence type="ECO:0000256" key="7">
    <source>
        <dbReference type="ARBA" id="ARBA00022833"/>
    </source>
</evidence>
<dbReference type="Gene3D" id="1.25.50.10">
    <property type="entry name" value="Peptidase M1, alanyl aminopeptidase, C-terminal domain"/>
    <property type="match status" value="1"/>
</dbReference>
<proteinExistence type="inferred from homology"/>
<dbReference type="NCBIfam" id="TIGR02414">
    <property type="entry name" value="pepN_proteo"/>
    <property type="match status" value="1"/>
</dbReference>
<evidence type="ECO:0000259" key="10">
    <source>
        <dbReference type="Pfam" id="PF11940"/>
    </source>
</evidence>
<keyword evidence="6 13" id="KW-0378">Hydrolase</keyword>
<evidence type="ECO:0000256" key="2">
    <source>
        <dbReference type="ARBA" id="ARBA00010136"/>
    </source>
</evidence>
<evidence type="ECO:0000256" key="6">
    <source>
        <dbReference type="ARBA" id="ARBA00022801"/>
    </source>
</evidence>
<dbReference type="FunFam" id="2.60.40.1840:FF:000001">
    <property type="entry name" value="Aminopeptidase N"/>
    <property type="match status" value="1"/>
</dbReference>
<feature type="domain" description="Peptidase M1 alanyl aminopeptidase C-terminal" evidence="11">
    <location>
        <begin position="555"/>
        <end position="878"/>
    </location>
</feature>
<gene>
    <name evidence="13" type="primary">pepN</name>
    <name evidence="13" type="ORF">CI610_03268</name>
</gene>
<dbReference type="FunFam" id="3.30.2010.30:FF:000002">
    <property type="entry name" value="Putative aminopeptidase N"/>
    <property type="match status" value="1"/>
</dbReference>
<dbReference type="CDD" id="cd09600">
    <property type="entry name" value="M1_APN"/>
    <property type="match status" value="1"/>
</dbReference>
<dbReference type="FunFam" id="2.60.40.1730:FF:000005">
    <property type="entry name" value="Aminopeptidase N"/>
    <property type="match status" value="1"/>
</dbReference>
<dbReference type="InterPro" id="IPR035414">
    <property type="entry name" value="Peptidase_M1_pepN_Ig-like"/>
</dbReference>
<dbReference type="Gene3D" id="1.10.390.10">
    <property type="entry name" value="Neutral Protease Domain 2"/>
    <property type="match status" value="1"/>
</dbReference>
<dbReference type="InterPro" id="IPR037144">
    <property type="entry name" value="Peptidase_M1_pepN_C_sf"/>
</dbReference>
<dbReference type="PANTHER" id="PTHR46322:SF1">
    <property type="entry name" value="PUROMYCIN-SENSITIVE AMINOPEPTIDASE"/>
    <property type="match status" value="1"/>
</dbReference>
<evidence type="ECO:0000259" key="12">
    <source>
        <dbReference type="Pfam" id="PF17900"/>
    </source>
</evidence>
<comment type="caution">
    <text evidence="13">The sequence shown here is derived from an EMBL/GenBank/DDBJ whole genome shotgun (WGS) entry which is preliminary data.</text>
</comment>
<reference evidence="13" key="1">
    <citation type="journal article" date="2017" name="Appl. Environ. Microbiol.">
        <title>Molecular characterization of an Endozoicomonas-like organism causing infection in king scallop Pecten maximus L.</title>
        <authorList>
            <person name="Cano I."/>
            <person name="van Aerle R."/>
            <person name="Ross S."/>
            <person name="Verner-Jeffreys D.W."/>
            <person name="Paley R.K."/>
            <person name="Rimmer G."/>
            <person name="Ryder D."/>
            <person name="Hooper P."/>
            <person name="Stone D."/>
            <person name="Feist S.W."/>
        </authorList>
    </citation>
    <scope>NUCLEOTIDE SEQUENCE</scope>
</reference>
<evidence type="ECO:0000259" key="11">
    <source>
        <dbReference type="Pfam" id="PF17432"/>
    </source>
</evidence>
<dbReference type="InterPro" id="IPR014782">
    <property type="entry name" value="Peptidase_M1_dom"/>
</dbReference>
<organism evidence="13">
    <name type="scientific">invertebrate metagenome</name>
    <dbReference type="NCBI Taxonomy" id="1711999"/>
    <lineage>
        <taxon>unclassified sequences</taxon>
        <taxon>metagenomes</taxon>
        <taxon>organismal metagenomes</taxon>
    </lineage>
</organism>
<feature type="domain" description="Peptidase M1 membrane alanine aminopeptidase" evidence="9">
    <location>
        <begin position="233"/>
        <end position="446"/>
    </location>
</feature>
<keyword evidence="8" id="KW-0482">Metalloprotease</keyword>
<dbReference type="Pfam" id="PF01433">
    <property type="entry name" value="Peptidase_M1"/>
    <property type="match status" value="1"/>
</dbReference>
<dbReference type="Pfam" id="PF11940">
    <property type="entry name" value="DUF3458"/>
    <property type="match status" value="1"/>
</dbReference>
<evidence type="ECO:0000256" key="4">
    <source>
        <dbReference type="ARBA" id="ARBA00022670"/>
    </source>
</evidence>
<evidence type="ECO:0000259" key="9">
    <source>
        <dbReference type="Pfam" id="PF01433"/>
    </source>
</evidence>
<dbReference type="EMBL" id="NSIT01000367">
    <property type="protein sequence ID" value="PJE77802.1"/>
    <property type="molecule type" value="Genomic_DNA"/>
</dbReference>
<protein>
    <submittedName>
        <fullName evidence="13">Aminopeptidase N</fullName>
        <ecNumber evidence="13">3.4.11.2</ecNumber>
    </submittedName>
</protein>
<dbReference type="InterPro" id="IPR038438">
    <property type="entry name" value="PepN_Ig-like_sf"/>
</dbReference>
<keyword evidence="7" id="KW-0862">Zinc</keyword>
<dbReference type="PRINTS" id="PR00756">
    <property type="entry name" value="ALADIPTASE"/>
</dbReference>
<dbReference type="PANTHER" id="PTHR46322">
    <property type="entry name" value="PUROMYCIN-SENSITIVE AMINOPEPTIDASE"/>
    <property type="match status" value="1"/>
</dbReference>
<dbReference type="AlphaFoldDB" id="A0A2H9T3J9"/>
<dbReference type="GO" id="GO:0006508">
    <property type="term" value="P:proteolysis"/>
    <property type="evidence" value="ECO:0007669"/>
    <property type="project" value="UniProtKB-KW"/>
</dbReference>
<dbReference type="SUPFAM" id="SSF63737">
    <property type="entry name" value="Leukotriene A4 hydrolase N-terminal domain"/>
    <property type="match status" value="1"/>
</dbReference>
<evidence type="ECO:0000256" key="3">
    <source>
        <dbReference type="ARBA" id="ARBA00022438"/>
    </source>
</evidence>
<dbReference type="EC" id="3.4.11.2" evidence="13"/>
<sequence>MKDAQPRTIYLKDYQAPDYLIDTTDLTFDLYEDHAMVSSVLGMRRNDDRDDGSFPELVLSGLDMELVCVQIDGRKLGPDEYVCSPDSLTIPVNSKQFQLGIHNRIRPQENTSLEGLYKSNGMFCTQCEAEGFRKITYYLDRPDVMSKFTTRIIADKALYPVLLSNGNDVEKGEMDNGRHWVKWEDPFKKPSYLFALVAGELEHITDSFTTMSGRDVTLKIYTEAHNIHQCDHAMASLKKAMKWDEEVYGREYDLDIFMIVAVDHFNMGAMENKGLNIFNSSCVLVSPETATDARFQRVEGVVAHEYFHNWSGDRVTCRDWFQLSLKEGFTVFRDSEFSADMNSRGVKRIENAALVRTLQFAEDSGPMSHPIRPESYMEISNFYTLTVYEKGAEVVRMIHTLLGSENFRKGTDLYFKRHDGHAATCEDFIKAMEDASGKDLKQFRRWYSQSGTPVLHVSDHFDAQKQCYSLTIEQRCPETPGQTEKQPLHIPVRMGLIGSDGKAVALDAQETTDTVLDVTEEKQTFVFNSISEKPLPSLLRRFSAPVRVDFAYSRDDLIFLAKHDADSFNRWDACQRLAISVINEQIDSRKSGTCLPLDKRLVNVFGDILSDDTLDYAMKAKMLALPSEEAIAEQSEVIEPQWIYEIREALKQAIAERHVEALLKMWQQLSVDKAYCPVARDIGERSLKNICLSYLTMLDDKKYSDLAIEQYHQAGNMTDRFSALGSVVNGAYQDQEEVQALLDNFLKRYRQDTNVIDQWLMVQATSKQWGTLDHIKALMKHEAFDAGNPNRLRSLVGGFSHNMPNFHIEDGAGYEFMAQFIIDLDRKNPQVAARILQPLTQWKRYEPVCRKAMETALKTIQCSPELSKDVYEIVHKSL</sequence>
<keyword evidence="4" id="KW-0645">Protease</keyword>
<dbReference type="InterPro" id="IPR027268">
    <property type="entry name" value="Peptidase_M4/M1_CTD_sf"/>
</dbReference>
<accession>A0A2H9T3J9</accession>
<comment type="cofactor">
    <cofactor evidence="1">
        <name>Zn(2+)</name>
        <dbReference type="ChEBI" id="CHEBI:29105"/>
    </cofactor>
</comment>
<feature type="domain" description="Peptidase M1 alanyl aminopeptidase Ig-like fold" evidence="10">
    <location>
        <begin position="451"/>
        <end position="550"/>
    </location>
</feature>
<dbReference type="GO" id="GO:0016285">
    <property type="term" value="F:alanyl aminopeptidase activity"/>
    <property type="evidence" value="ECO:0007669"/>
    <property type="project" value="UniProtKB-EC"/>
</dbReference>
<dbReference type="Pfam" id="PF17432">
    <property type="entry name" value="DUF3458_C"/>
    <property type="match status" value="1"/>
</dbReference>
<dbReference type="SUPFAM" id="SSF55486">
    <property type="entry name" value="Metalloproteases ('zincins'), catalytic domain"/>
    <property type="match status" value="1"/>
</dbReference>
<evidence type="ECO:0000256" key="1">
    <source>
        <dbReference type="ARBA" id="ARBA00001947"/>
    </source>
</evidence>
<evidence type="ECO:0000313" key="13">
    <source>
        <dbReference type="EMBL" id="PJE77802.1"/>
    </source>
</evidence>
<dbReference type="InterPro" id="IPR045357">
    <property type="entry name" value="Aminopeptidase_N-like_N"/>
</dbReference>
<dbReference type="Gene3D" id="2.60.40.1730">
    <property type="entry name" value="tricorn interacting facor f3 domain"/>
    <property type="match status" value="1"/>
</dbReference>